<feature type="domain" description="FAD-binding" evidence="3">
    <location>
        <begin position="3"/>
        <end position="307"/>
    </location>
</feature>
<dbReference type="PANTHER" id="PTHR13789">
    <property type="entry name" value="MONOOXYGENASE"/>
    <property type="match status" value="1"/>
</dbReference>
<dbReference type="KEGG" id="lyk:FLP23_01855"/>
<dbReference type="EMBL" id="CP043504">
    <property type="protein sequence ID" value="QEO08872.1"/>
    <property type="molecule type" value="Genomic_DNA"/>
</dbReference>
<dbReference type="InterPro" id="IPR050493">
    <property type="entry name" value="FAD-dep_Monooxygenase_BioMet"/>
</dbReference>
<dbReference type="OrthoDB" id="9782160at2"/>
<keyword evidence="1" id="KW-0560">Oxidoreductase</keyword>
<reference evidence="4 5" key="1">
    <citation type="submission" date="2019-09" db="EMBL/GenBank/DDBJ databases">
        <title>Genome sequencing of strain KACC 19322.</title>
        <authorList>
            <person name="Heo J."/>
            <person name="Kim S.-J."/>
            <person name="Kim J.-S."/>
            <person name="Hong S.-B."/>
            <person name="Kwon S.-W."/>
        </authorList>
    </citation>
    <scope>NUCLEOTIDE SEQUENCE [LARGE SCALE GENOMIC DNA]</scope>
    <source>
        <strain evidence="4 5">KACC 19322</strain>
    </source>
</reference>
<dbReference type="AlphaFoldDB" id="A0A5C1Y7I9"/>
<evidence type="ECO:0000313" key="5">
    <source>
        <dbReference type="Proteomes" id="UP000322159"/>
    </source>
</evidence>
<proteinExistence type="predicted"/>
<dbReference type="SUPFAM" id="SSF51905">
    <property type="entry name" value="FAD/NAD(P)-binding domain"/>
    <property type="match status" value="1"/>
</dbReference>
<dbReference type="InterPro" id="IPR036188">
    <property type="entry name" value="FAD/NAD-bd_sf"/>
</dbReference>
<gene>
    <name evidence="4" type="ORF">FLP23_01855</name>
</gene>
<dbReference type="Proteomes" id="UP000322159">
    <property type="component" value="Chromosome"/>
</dbReference>
<evidence type="ECO:0000256" key="1">
    <source>
        <dbReference type="ARBA" id="ARBA00023002"/>
    </source>
</evidence>
<accession>A0A5C1Y7I9</accession>
<dbReference type="InterPro" id="IPR002938">
    <property type="entry name" value="FAD-bd"/>
</dbReference>
<dbReference type="GO" id="GO:0071949">
    <property type="term" value="F:FAD binding"/>
    <property type="evidence" value="ECO:0007669"/>
    <property type="project" value="InterPro"/>
</dbReference>
<keyword evidence="5" id="KW-1185">Reference proteome</keyword>
<evidence type="ECO:0000259" key="3">
    <source>
        <dbReference type="Pfam" id="PF01494"/>
    </source>
</evidence>
<organism evidence="4 5">
    <name type="scientific">Protaetiibacter larvae</name>
    <dbReference type="NCBI Taxonomy" id="2592654"/>
    <lineage>
        <taxon>Bacteria</taxon>
        <taxon>Bacillati</taxon>
        <taxon>Actinomycetota</taxon>
        <taxon>Actinomycetes</taxon>
        <taxon>Micrococcales</taxon>
        <taxon>Microbacteriaceae</taxon>
        <taxon>Protaetiibacter</taxon>
    </lineage>
</organism>
<dbReference type="Gene3D" id="3.50.50.60">
    <property type="entry name" value="FAD/NAD(P)-binding domain"/>
    <property type="match status" value="1"/>
</dbReference>
<name>A0A5C1Y7I9_9MICO</name>
<dbReference type="Pfam" id="PF01494">
    <property type="entry name" value="FAD_binding_3"/>
    <property type="match status" value="1"/>
</dbReference>
<dbReference type="PRINTS" id="PR00420">
    <property type="entry name" value="RNGMNOXGNASE"/>
</dbReference>
<protein>
    <submittedName>
        <fullName evidence="4">NAD(P)-binding protein</fullName>
    </submittedName>
</protein>
<evidence type="ECO:0000313" key="4">
    <source>
        <dbReference type="EMBL" id="QEO08872.1"/>
    </source>
</evidence>
<dbReference type="RefSeq" id="WP_149324304.1">
    <property type="nucleotide sequence ID" value="NZ_CP043504.1"/>
</dbReference>
<dbReference type="GO" id="GO:0004497">
    <property type="term" value="F:monooxygenase activity"/>
    <property type="evidence" value="ECO:0007669"/>
    <property type="project" value="UniProtKB-KW"/>
</dbReference>
<dbReference type="PANTHER" id="PTHR13789:SF309">
    <property type="entry name" value="PUTATIVE (AFU_ORTHOLOGUE AFUA_6G14510)-RELATED"/>
    <property type="match status" value="1"/>
</dbReference>
<evidence type="ECO:0000256" key="2">
    <source>
        <dbReference type="ARBA" id="ARBA00023033"/>
    </source>
</evidence>
<keyword evidence="2" id="KW-0503">Monooxygenase</keyword>
<sequence length="384" mass="40702">MRAAVIGAGIGGLCTAVGLQRAGAEVTIYERAAELKPVGSGLSIFANGLTALESLGLGDAFRAITSTQAGRLRGGQRRPDGGWLATIPSNAVTELRIVHRAELHRILLEALEPGTLRLGVEVLEVSPDGAELRTADGSERFDLVVAADGIRSRVRSSWPGDPGIHYSGYSTWRGVTEQPVDLGGEAGETWGHGERFGLAPLADGRIYWFAVATMPAGSTIDDEYAEVVRRFGSWHHPIPELIRGTAPETVFRLDINDLAGPAPTFRRGRCVLLGDAAHAMTPDLGQGGGQAMEDAATLVALLGRISAEPTPSPGDLDTALAEYDRLRRSRTQPIARRARTVGAVAHTRGRLGVTARNALMRLTPASATARQLAAIQSWRPPAAV</sequence>